<accession>X1TK00</accession>
<feature type="non-terminal residue" evidence="1">
    <location>
        <position position="1"/>
    </location>
</feature>
<protein>
    <submittedName>
        <fullName evidence="1">Uncharacterized protein</fullName>
    </submittedName>
</protein>
<dbReference type="AlphaFoldDB" id="X1TK00"/>
<comment type="caution">
    <text evidence="1">The sequence shown here is derived from an EMBL/GenBank/DDBJ whole genome shotgun (WGS) entry which is preliminary data.</text>
</comment>
<dbReference type="EMBL" id="BARW01009429">
    <property type="protein sequence ID" value="GAI80369.1"/>
    <property type="molecule type" value="Genomic_DNA"/>
</dbReference>
<reference evidence="1" key="1">
    <citation type="journal article" date="2014" name="Front. Microbiol.">
        <title>High frequency of phylogenetically diverse reductive dehalogenase-homologous genes in deep subseafloor sedimentary metagenomes.</title>
        <authorList>
            <person name="Kawai M."/>
            <person name="Futagami T."/>
            <person name="Toyoda A."/>
            <person name="Takaki Y."/>
            <person name="Nishi S."/>
            <person name="Hori S."/>
            <person name="Arai W."/>
            <person name="Tsubouchi T."/>
            <person name="Morono Y."/>
            <person name="Uchiyama I."/>
            <person name="Ito T."/>
            <person name="Fujiyama A."/>
            <person name="Inagaki F."/>
            <person name="Takami H."/>
        </authorList>
    </citation>
    <scope>NUCLEOTIDE SEQUENCE</scope>
    <source>
        <strain evidence="1">Expedition CK06-06</strain>
    </source>
</reference>
<organism evidence="1">
    <name type="scientific">marine sediment metagenome</name>
    <dbReference type="NCBI Taxonomy" id="412755"/>
    <lineage>
        <taxon>unclassified sequences</taxon>
        <taxon>metagenomes</taxon>
        <taxon>ecological metagenomes</taxon>
    </lineage>
</organism>
<sequence>PIVEARDQYGNVDTTYAVNVVASENDLGTLTGTTTQAPVLGVATFTDLVYTATIDHDTFEIEFDSGGFTQVSSAGVDPNVVATQLVITQQPAVSVSGVALVTQPIVAARDAGNITDTDYVTNVVASENDAGTLTGTTTQTPLAGVATFTDLIYTATADVEVFQIDFTSTGITGVTSIDVTCGVVATKLVFTTQPAGSVSGVALTTQPVVEARNAADVLDTGYVTNVVASEDDLGTLTGTTTVAPVGGVATFTDLVYTARAGGVTFQIDVTSVGITGATSNDVTSVVTIPPVGGGAPPAVVTVTETGSVDLTT</sequence>
<feature type="non-terminal residue" evidence="1">
    <location>
        <position position="312"/>
    </location>
</feature>
<gene>
    <name evidence="1" type="ORF">S12H4_18970</name>
</gene>
<proteinExistence type="predicted"/>
<evidence type="ECO:0000313" key="1">
    <source>
        <dbReference type="EMBL" id="GAI80369.1"/>
    </source>
</evidence>
<name>X1TK00_9ZZZZ</name>